<dbReference type="GO" id="GO:0046872">
    <property type="term" value="F:metal ion binding"/>
    <property type="evidence" value="ECO:0007669"/>
    <property type="project" value="UniProtKB-KW"/>
</dbReference>
<dbReference type="PANTHER" id="PTHR21266">
    <property type="entry name" value="IRON-SULFUR DOMAIN CONTAINING PROTEIN"/>
    <property type="match status" value="1"/>
</dbReference>
<keyword evidence="5" id="KW-0411">Iron-sulfur</keyword>
<proteinExistence type="predicted"/>
<organism evidence="8">
    <name type="scientific">marine metagenome</name>
    <dbReference type="NCBI Taxonomy" id="408172"/>
    <lineage>
        <taxon>unclassified sequences</taxon>
        <taxon>metagenomes</taxon>
        <taxon>ecological metagenomes</taxon>
    </lineage>
</organism>
<dbReference type="GO" id="GO:0016491">
    <property type="term" value="F:oxidoreductase activity"/>
    <property type="evidence" value="ECO:0007669"/>
    <property type="project" value="UniProtKB-KW"/>
</dbReference>
<evidence type="ECO:0000256" key="4">
    <source>
        <dbReference type="ARBA" id="ARBA00023004"/>
    </source>
</evidence>
<reference evidence="8" key="1">
    <citation type="submission" date="2018-05" db="EMBL/GenBank/DDBJ databases">
        <authorList>
            <person name="Lanie J.A."/>
            <person name="Ng W.-L."/>
            <person name="Kazmierczak K.M."/>
            <person name="Andrzejewski T.M."/>
            <person name="Davidsen T.M."/>
            <person name="Wayne K.J."/>
            <person name="Tettelin H."/>
            <person name="Glass J.I."/>
            <person name="Rusch D."/>
            <person name="Podicherti R."/>
            <person name="Tsui H.-C.T."/>
            <person name="Winkler M.E."/>
        </authorList>
    </citation>
    <scope>NUCLEOTIDE SEQUENCE</scope>
</reference>
<dbReference type="CDD" id="cd08878">
    <property type="entry name" value="RHO_alpha_C_DMO-like"/>
    <property type="match status" value="1"/>
</dbReference>
<accession>A0A381ZB85</accession>
<feature type="domain" description="Rieske" evidence="7">
    <location>
        <begin position="27"/>
        <end position="133"/>
    </location>
</feature>
<gene>
    <name evidence="8" type="ORF">METZ01_LOCUS138976</name>
</gene>
<dbReference type="PANTHER" id="PTHR21266:SF59">
    <property type="entry name" value="BLR4922 PROTEIN"/>
    <property type="match status" value="1"/>
</dbReference>
<dbReference type="Pfam" id="PF00355">
    <property type="entry name" value="Rieske"/>
    <property type="match status" value="1"/>
</dbReference>
<dbReference type="GO" id="GO:0051537">
    <property type="term" value="F:2 iron, 2 sulfur cluster binding"/>
    <property type="evidence" value="ECO:0007669"/>
    <property type="project" value="UniProtKB-KW"/>
</dbReference>
<evidence type="ECO:0000259" key="7">
    <source>
        <dbReference type="PROSITE" id="PS51296"/>
    </source>
</evidence>
<evidence type="ECO:0000256" key="6">
    <source>
        <dbReference type="SAM" id="MobiDB-lite"/>
    </source>
</evidence>
<dbReference type="InterPro" id="IPR017941">
    <property type="entry name" value="Rieske_2Fe-2S"/>
</dbReference>
<keyword evidence="3" id="KW-0560">Oxidoreductase</keyword>
<protein>
    <recommendedName>
        <fullName evidence="7">Rieske domain-containing protein</fullName>
    </recommendedName>
</protein>
<keyword evidence="2" id="KW-0479">Metal-binding</keyword>
<feature type="region of interest" description="Disordered" evidence="6">
    <location>
        <begin position="420"/>
        <end position="450"/>
    </location>
</feature>
<dbReference type="InterPro" id="IPR036922">
    <property type="entry name" value="Rieske_2Fe-2S_sf"/>
</dbReference>
<evidence type="ECO:0000313" key="8">
    <source>
        <dbReference type="EMBL" id="SVA86122.1"/>
    </source>
</evidence>
<dbReference type="AlphaFoldDB" id="A0A381ZB85"/>
<evidence type="ECO:0000256" key="3">
    <source>
        <dbReference type="ARBA" id="ARBA00023002"/>
    </source>
</evidence>
<dbReference type="Gene3D" id="2.102.10.10">
    <property type="entry name" value="Rieske [2Fe-2S] iron-sulphur domain"/>
    <property type="match status" value="1"/>
</dbReference>
<dbReference type="SUPFAM" id="SSF50022">
    <property type="entry name" value="ISP domain"/>
    <property type="match status" value="1"/>
</dbReference>
<dbReference type="Pfam" id="PF19301">
    <property type="entry name" value="LigXa_C"/>
    <property type="match status" value="1"/>
</dbReference>
<evidence type="ECO:0000256" key="2">
    <source>
        <dbReference type="ARBA" id="ARBA00022723"/>
    </source>
</evidence>
<dbReference type="CDD" id="cd03479">
    <property type="entry name" value="Rieske_RO_Alpha_PhDO_like"/>
    <property type="match status" value="1"/>
</dbReference>
<dbReference type="InterPro" id="IPR045623">
    <property type="entry name" value="LigXa_C"/>
</dbReference>
<evidence type="ECO:0000256" key="1">
    <source>
        <dbReference type="ARBA" id="ARBA00022714"/>
    </source>
</evidence>
<dbReference type="EMBL" id="UINC01020529">
    <property type="protein sequence ID" value="SVA86122.1"/>
    <property type="molecule type" value="Genomic_DNA"/>
</dbReference>
<dbReference type="Gene3D" id="3.90.380.10">
    <property type="entry name" value="Naphthalene 1,2-dioxygenase Alpha Subunit, Chain A, domain 1"/>
    <property type="match status" value="1"/>
</dbReference>
<dbReference type="PROSITE" id="PS51296">
    <property type="entry name" value="RIESKE"/>
    <property type="match status" value="1"/>
</dbReference>
<name>A0A381ZB85_9ZZZZ</name>
<dbReference type="SUPFAM" id="SSF55961">
    <property type="entry name" value="Bet v1-like"/>
    <property type="match status" value="1"/>
</dbReference>
<keyword evidence="1" id="KW-0001">2Fe-2S</keyword>
<sequence length="450" mass="51230">MLSREQNDLVTRTGPGTPAGQLLRRYWQPVALSEELAGERPVTGVTVLGERLVLFRDEQGRLGLIDRHCAHRGADLCYGRLEDGGVRCPFHGWLFDVAGDCLEQPGEPEGSTYSDHVHAKAYPCVERNGIVFAFMGEGQAPGLDRMDCFEAPEEYTFAFKGYLECNWLQALEVGIDPAHASFLHRYFEAGDPGRTYGQQFRDTVGEESVPMTTLLREYPRPEINVDRTGYGLRIKAIRDLADGRRHVRVTNQLFPQAICIPMSSEMTITQWHVPVDDTHCYWYALFTSFKTPTDKDTMRSQRLELYELPHYLARQNKRNDYGYDPEEQRTRTYTGMGDDINVHDQWAVESMGAIQDRTREHLGRTDAAIREYRRLLLETIADLEAGKSPAAVDHTTQRFGPEAIDTISQGANWQEQWRELDRERRTRSPWNASLAASAAIEKTGTDHGRN</sequence>
<keyword evidence="4" id="KW-0408">Iron</keyword>
<dbReference type="InterPro" id="IPR050584">
    <property type="entry name" value="Cholesterol_7-desaturase"/>
</dbReference>
<evidence type="ECO:0000256" key="5">
    <source>
        <dbReference type="ARBA" id="ARBA00023014"/>
    </source>
</evidence>